<name>A0A1F6GAC5_9PROT</name>
<sequence>MAREHNLLLGHGETLTTHELRKSGGGAKHYPYSFEEQKEKLSGDIKGMLQEMKKVPPDAFPEKLAVASMTMHPDFLAKSYFPEKLMESFGFKAVGSRTVKNPLIRKFNNKGGEEITTERFFVAGNIASFERWSVELPNWGGESGWQKEILGIESLELFPAEDKLRSLPETDENTWFEVVLHSAKNPKIAAAFIRFASERQIDVSEKLMRDHHGLTFVPIHMSKSKAKKLAQFSFLRVARQLPHLRPFDPPPTRAASSFPIVLPDGGVLDRDLKQ</sequence>
<dbReference type="AlphaFoldDB" id="A0A1F6GAC5"/>
<protein>
    <submittedName>
        <fullName evidence="2">Uncharacterized protein</fullName>
    </submittedName>
</protein>
<accession>A0A1F6GAC5</accession>
<gene>
    <name evidence="2" type="ORF">A2527_10135</name>
</gene>
<proteinExistence type="predicted"/>
<organism evidence="2 3">
    <name type="scientific">Candidatus Lambdaproteobacteria bacterium RIFOXYD2_FULL_50_16</name>
    <dbReference type="NCBI Taxonomy" id="1817772"/>
    <lineage>
        <taxon>Bacteria</taxon>
        <taxon>Pseudomonadati</taxon>
        <taxon>Pseudomonadota</taxon>
        <taxon>Candidatus Lambdaproteobacteria</taxon>
    </lineage>
</organism>
<dbReference type="STRING" id="1817772.A2527_10135"/>
<dbReference type="Proteomes" id="UP000178449">
    <property type="component" value="Unassembled WGS sequence"/>
</dbReference>
<evidence type="ECO:0000313" key="2">
    <source>
        <dbReference type="EMBL" id="OGG95065.1"/>
    </source>
</evidence>
<comment type="caution">
    <text evidence="2">The sequence shown here is derived from an EMBL/GenBank/DDBJ whole genome shotgun (WGS) entry which is preliminary data.</text>
</comment>
<dbReference type="EMBL" id="MFNE01000027">
    <property type="protein sequence ID" value="OGG95065.1"/>
    <property type="molecule type" value="Genomic_DNA"/>
</dbReference>
<reference evidence="2 3" key="1">
    <citation type="journal article" date="2016" name="Nat. Commun.">
        <title>Thousands of microbial genomes shed light on interconnected biogeochemical processes in an aquifer system.</title>
        <authorList>
            <person name="Anantharaman K."/>
            <person name="Brown C.T."/>
            <person name="Hug L.A."/>
            <person name="Sharon I."/>
            <person name="Castelle C.J."/>
            <person name="Probst A.J."/>
            <person name="Thomas B.C."/>
            <person name="Singh A."/>
            <person name="Wilkins M.J."/>
            <person name="Karaoz U."/>
            <person name="Brodie E.L."/>
            <person name="Williams K.H."/>
            <person name="Hubbard S.S."/>
            <person name="Banfield J.F."/>
        </authorList>
    </citation>
    <scope>NUCLEOTIDE SEQUENCE [LARGE SCALE GENOMIC DNA]</scope>
</reference>
<evidence type="ECO:0000256" key="1">
    <source>
        <dbReference type="SAM" id="MobiDB-lite"/>
    </source>
</evidence>
<evidence type="ECO:0000313" key="3">
    <source>
        <dbReference type="Proteomes" id="UP000178449"/>
    </source>
</evidence>
<feature type="region of interest" description="Disordered" evidence="1">
    <location>
        <begin position="1"/>
        <end position="29"/>
    </location>
</feature>